<evidence type="ECO:0000259" key="6">
    <source>
        <dbReference type="PROSITE" id="PS50127"/>
    </source>
</evidence>
<feature type="region of interest" description="Disordered" evidence="5">
    <location>
        <begin position="71"/>
        <end position="99"/>
    </location>
</feature>
<dbReference type="GO" id="GO:0005634">
    <property type="term" value="C:nucleus"/>
    <property type="evidence" value="ECO:0007669"/>
    <property type="project" value="UniProtKB-SubCell"/>
</dbReference>
<dbReference type="STRING" id="40149.A0A0E0FDY6"/>
<dbReference type="PANTHER" id="PTHR46159">
    <property type="entry name" value="PROTEIN TESMIN/TSO1-LIKE CXC 2"/>
    <property type="match status" value="1"/>
</dbReference>
<dbReference type="PANTHER" id="PTHR46159:SF19">
    <property type="entry name" value="OS12G0605500 PROTEIN"/>
    <property type="match status" value="1"/>
</dbReference>
<keyword evidence="9" id="KW-1185">Reference proteome</keyword>
<feature type="region of interest" description="Disordered" evidence="5">
    <location>
        <begin position="132"/>
        <end position="164"/>
    </location>
</feature>
<dbReference type="Gramene" id="OMERI12G12970.1">
    <property type="protein sequence ID" value="OMERI12G12970.1"/>
    <property type="gene ID" value="OMERI12G12970"/>
</dbReference>
<evidence type="ECO:0000313" key="8">
    <source>
        <dbReference type="EnsemblPlants" id="OMERI12G12970.1"/>
    </source>
</evidence>
<evidence type="ECO:0000256" key="1">
    <source>
        <dbReference type="ARBA" id="ARBA00004123"/>
    </source>
</evidence>
<evidence type="ECO:0000256" key="5">
    <source>
        <dbReference type="SAM" id="MobiDB-lite"/>
    </source>
</evidence>
<dbReference type="PROSITE" id="PS51634">
    <property type="entry name" value="CRC"/>
    <property type="match status" value="1"/>
</dbReference>
<dbReference type="Proteomes" id="UP000008021">
    <property type="component" value="Chromosome 12"/>
</dbReference>
<feature type="region of interest" description="Disordered" evidence="5">
    <location>
        <begin position="664"/>
        <end position="692"/>
    </location>
</feature>
<dbReference type="SMART" id="SM01114">
    <property type="entry name" value="CXC"/>
    <property type="match status" value="1"/>
</dbReference>
<sequence>MDTPDRPPRAAAAAAATAAVEDSPVFNFINSLSPIPPPKPSDSAHNVQLFKSSDLAPVSSIFASPHVNPAKESKLPIREDSVQLSRESHSPNSVRTRTGATSSIRMIRCKNIVSENCSITCYLNDSTSSKASEPIQLCGGSAESDTNQNTDGKKDPTTEQDRTDIEFVLLDQSGPEKMDSSQSGNNLCENQLSEQHKDELGSFDGGYMIAHQPHSDMLRLAPPFESETQLVNETLQTDNVYCESLLTDGPSGSYTQNSAPDPHLYWAGAVEGCATDYTPQMLPGACQSQLVPNDQINNKLNEPSDYMPMDHNVSSQNLRGMRRRCLFNEKSGAANKGAKNTSARHSTNSTTPRRKISSSDNNLKTLRTPPCALPGIGLHLNALATVPKDKMVPHNDIQSSLNQASNVLSAVGSSPPTVDPHTVNDDSSQTAVVAYVGESSQGSPKKKRHKFDNGDGTSCKRCSCKKSKCLKLYCECFHAGVFCSEPCSCQGCLNKPSNMETVLSTREQIESRNPLAFAPKVIRTEPGQELAGGVGCSVSCRCEGCKNAFGRREGVALLGIEEAKRGCEEKDGGVKEETTDNDKQLVIYQDSINLTPAESVLATPSVVDYRPLVALPPLSSKKPRSSTKLGGYSSRLEGRLKSDILLSPFESYAEMMLGDGTSNVLKGESSPQTSVKVVSPNKKRVSPPRIGTGLSPICKSGRKLILKSIPSFPSLGGDITNEDPNTKDQIANISVCIRETLAQSSFKNSYRACSRTGLGPTQPTSENALLTTCLLPARLASSRLWGSARLGSSSPPLLWLASSPRTHTPPKGNGSEPLLLRRRRRRPHARPPLRPRVVVAKPAPPPALSWDGVEWRSIGSRRLLEELERGEKGIGDGSVSYGMDDADDIYMRSWTGTIIGPHNTVHEGRIYQLKLFCDKDYPDRPPTVKFHSRINMTCVNPENGLVDQRKFSLLSNWRREYTMEAILTQLKKEMAASHNRKLVQPPEGTIF</sequence>
<feature type="domain" description="UBC core" evidence="6">
    <location>
        <begin position="858"/>
        <end position="991"/>
    </location>
</feature>
<keyword evidence="4" id="KW-0539">Nucleus</keyword>
<reference evidence="8" key="2">
    <citation type="submission" date="2018-05" db="EMBL/GenBank/DDBJ databases">
        <title>OmerRS3 (Oryza meridionalis Reference Sequence Version 3).</title>
        <authorList>
            <person name="Zhang J."/>
            <person name="Kudrna D."/>
            <person name="Lee S."/>
            <person name="Talag J."/>
            <person name="Welchert J."/>
            <person name="Wing R.A."/>
        </authorList>
    </citation>
    <scope>NUCLEOTIDE SEQUENCE [LARGE SCALE GENOMIC DNA]</scope>
    <source>
        <strain evidence="8">cv. OR44</strain>
    </source>
</reference>
<evidence type="ECO:0000259" key="7">
    <source>
        <dbReference type="PROSITE" id="PS51634"/>
    </source>
</evidence>
<dbReference type="InterPro" id="IPR000608">
    <property type="entry name" value="UBC"/>
</dbReference>
<dbReference type="PROSITE" id="PS50127">
    <property type="entry name" value="UBC_2"/>
    <property type="match status" value="1"/>
</dbReference>
<dbReference type="Pfam" id="PF00179">
    <property type="entry name" value="UQ_con"/>
    <property type="match status" value="1"/>
</dbReference>
<organism evidence="8">
    <name type="scientific">Oryza meridionalis</name>
    <dbReference type="NCBI Taxonomy" id="40149"/>
    <lineage>
        <taxon>Eukaryota</taxon>
        <taxon>Viridiplantae</taxon>
        <taxon>Streptophyta</taxon>
        <taxon>Embryophyta</taxon>
        <taxon>Tracheophyta</taxon>
        <taxon>Spermatophyta</taxon>
        <taxon>Magnoliopsida</taxon>
        <taxon>Liliopsida</taxon>
        <taxon>Poales</taxon>
        <taxon>Poaceae</taxon>
        <taxon>BOP clade</taxon>
        <taxon>Oryzoideae</taxon>
        <taxon>Oryzeae</taxon>
        <taxon>Oryzinae</taxon>
        <taxon>Oryza</taxon>
    </lineage>
</organism>
<evidence type="ECO:0000313" key="9">
    <source>
        <dbReference type="Proteomes" id="UP000008021"/>
    </source>
</evidence>
<name>A0A0E0FDY6_9ORYZ</name>
<dbReference type="SMART" id="SM00212">
    <property type="entry name" value="UBCc"/>
    <property type="match status" value="1"/>
</dbReference>
<evidence type="ECO:0000256" key="4">
    <source>
        <dbReference type="ARBA" id="ARBA00023242"/>
    </source>
</evidence>
<evidence type="ECO:0008006" key="10">
    <source>
        <dbReference type="Google" id="ProtNLM"/>
    </source>
</evidence>
<dbReference type="Gene3D" id="3.10.110.10">
    <property type="entry name" value="Ubiquitin Conjugating Enzyme"/>
    <property type="match status" value="1"/>
</dbReference>
<feature type="region of interest" description="Disordered" evidence="5">
    <location>
        <begin position="801"/>
        <end position="840"/>
    </location>
</feature>
<feature type="compositionally biased region" description="Basic residues" evidence="5">
    <location>
        <begin position="820"/>
        <end position="833"/>
    </location>
</feature>
<evidence type="ECO:0000256" key="3">
    <source>
        <dbReference type="ARBA" id="ARBA00022786"/>
    </source>
</evidence>
<dbReference type="eggNOG" id="KOG0896">
    <property type="taxonomic scope" value="Eukaryota"/>
</dbReference>
<feature type="compositionally biased region" description="Polar residues" evidence="5">
    <location>
        <begin position="90"/>
        <end position="99"/>
    </location>
</feature>
<comment type="similarity">
    <text evidence="2">Belongs to the lin-54 family.</text>
</comment>
<dbReference type="EnsemblPlants" id="OMERI12G12970.1">
    <property type="protein sequence ID" value="OMERI12G12970.1"/>
    <property type="gene ID" value="OMERI12G12970"/>
</dbReference>
<dbReference type="SUPFAM" id="SSF54495">
    <property type="entry name" value="UBC-like"/>
    <property type="match status" value="1"/>
</dbReference>
<dbReference type="InterPro" id="IPR005172">
    <property type="entry name" value="CRC"/>
</dbReference>
<dbReference type="Pfam" id="PF03638">
    <property type="entry name" value="TCR"/>
    <property type="match status" value="1"/>
</dbReference>
<reference evidence="8" key="1">
    <citation type="submission" date="2015-04" db="UniProtKB">
        <authorList>
            <consortium name="EnsemblPlants"/>
        </authorList>
    </citation>
    <scope>IDENTIFICATION</scope>
</reference>
<feature type="compositionally biased region" description="Polar residues" evidence="5">
    <location>
        <begin position="338"/>
        <end position="351"/>
    </location>
</feature>
<protein>
    <recommendedName>
        <fullName evidence="10">CRC domain-containing protein</fullName>
    </recommendedName>
</protein>
<dbReference type="HOGENOM" id="CLU_012297_2_0_1"/>
<dbReference type="eggNOG" id="KOG1171">
    <property type="taxonomic scope" value="Eukaryota"/>
</dbReference>
<dbReference type="FunFam" id="3.10.110.10:FF:000026">
    <property type="entry name" value="Ubiquitin-conjugating enzyme E2 variant"/>
    <property type="match status" value="1"/>
</dbReference>
<dbReference type="CDD" id="cd23807">
    <property type="entry name" value="UEV_UBE2V"/>
    <property type="match status" value="1"/>
</dbReference>
<accession>A0A0E0FDY6</accession>
<proteinExistence type="inferred from homology"/>
<feature type="compositionally biased region" description="Basic and acidic residues" evidence="5">
    <location>
        <begin position="151"/>
        <end position="164"/>
    </location>
</feature>
<evidence type="ECO:0000256" key="2">
    <source>
        <dbReference type="ARBA" id="ARBA00007267"/>
    </source>
</evidence>
<dbReference type="InterPro" id="IPR016135">
    <property type="entry name" value="UBQ-conjugating_enzyme/RWD"/>
</dbReference>
<dbReference type="InterPro" id="IPR044522">
    <property type="entry name" value="TSO1-like"/>
</dbReference>
<feature type="domain" description="CRC" evidence="7">
    <location>
        <begin position="458"/>
        <end position="550"/>
    </location>
</feature>
<dbReference type="InterPro" id="IPR033467">
    <property type="entry name" value="Tesmin/TSO1-like_CXC"/>
</dbReference>
<keyword evidence="3" id="KW-0833">Ubl conjugation pathway</keyword>
<feature type="region of interest" description="Disordered" evidence="5">
    <location>
        <begin position="331"/>
        <end position="368"/>
    </location>
</feature>
<comment type="subcellular location">
    <subcellularLocation>
        <location evidence="1">Nucleus</location>
    </subcellularLocation>
</comment>
<feature type="compositionally biased region" description="Polar residues" evidence="5">
    <location>
        <begin position="664"/>
        <end position="676"/>
    </location>
</feature>
<dbReference type="AlphaFoldDB" id="A0A0E0FDY6"/>
<feature type="compositionally biased region" description="Basic and acidic residues" evidence="5">
    <location>
        <begin position="71"/>
        <end position="89"/>
    </location>
</feature>
<dbReference type="GO" id="GO:0003700">
    <property type="term" value="F:DNA-binding transcription factor activity"/>
    <property type="evidence" value="ECO:0007669"/>
    <property type="project" value="InterPro"/>
</dbReference>